<dbReference type="RefSeq" id="WP_166063330.1">
    <property type="nucleotide sequence ID" value="NZ_CP049889.1"/>
</dbReference>
<name>A0A6G7WJ43_9LACT</name>
<dbReference type="SUPFAM" id="SSF56219">
    <property type="entry name" value="DNase I-like"/>
    <property type="match status" value="1"/>
</dbReference>
<reference evidence="2 3" key="1">
    <citation type="journal article" date="2017" name="Int. J. Syst. Evol. Microbiol.">
        <title>Jeotgalibaca porci sp. nov. and Jeotgalibaca arthritidis sp. nov., isolated from pigs, and emended description of the genus Jeotgalibaca.</title>
        <authorList>
            <person name="Zamora L."/>
            <person name="Perez-Sancho M."/>
            <person name="Dominguez L."/>
            <person name="Fernandez-Garayzabal J.F."/>
            <person name="Vela A.I."/>
        </authorList>
    </citation>
    <scope>NUCLEOTIDE SEQUENCE [LARGE SCALE GENOMIC DNA]</scope>
    <source>
        <strain evidence="2 3">CCUG 69148</strain>
    </source>
</reference>
<dbReference type="GeneID" id="94553531"/>
<dbReference type="Pfam" id="PF03372">
    <property type="entry name" value="Exo_endo_phos"/>
    <property type="match status" value="1"/>
</dbReference>
<dbReference type="CDD" id="cd09079">
    <property type="entry name" value="RgfB-like"/>
    <property type="match status" value="1"/>
</dbReference>
<dbReference type="Gene3D" id="3.60.10.10">
    <property type="entry name" value="Endonuclease/exonuclease/phosphatase"/>
    <property type="match status" value="1"/>
</dbReference>
<dbReference type="GO" id="GO:0004519">
    <property type="term" value="F:endonuclease activity"/>
    <property type="evidence" value="ECO:0007669"/>
    <property type="project" value="UniProtKB-KW"/>
</dbReference>
<dbReference type="InterPro" id="IPR005135">
    <property type="entry name" value="Endo/exonuclease/phosphatase"/>
</dbReference>
<protein>
    <submittedName>
        <fullName evidence="2">Endonuclease/exonuclease/phosphatase family protein</fullName>
    </submittedName>
</protein>
<keyword evidence="2" id="KW-0378">Hydrolase</keyword>
<dbReference type="KEGG" id="jpo:G7058_09560"/>
<keyword evidence="2" id="KW-0540">Nuclease</keyword>
<sequence>MKLLSLNTHSWVQTQDPSAYAALIADIIESDYDAIALQEVNQLSVNEAVIQPLGYVATQADIPIKENNFAYFLVKALAEKNVHYNWSWVPCHLGYDIYDEGVAVLCKQPIQSVQHIQLSNENDFTSILTRFAMVVETATETLVSIHLSWWKNEGENPFLQEWNRLEEGLSKQMESKRPIFILGDVNNPADVRDEGYDFIIDSKWFDAYQAAEVKSGSATVPPAIDGWADNEVPLRIDYVFSNHDYEVEKYEIKFDGDNLPLVSDHYGVAVIYK</sequence>
<keyword evidence="3" id="KW-1185">Reference proteome</keyword>
<keyword evidence="2" id="KW-0255">Endonuclease</keyword>
<dbReference type="InterPro" id="IPR036691">
    <property type="entry name" value="Endo/exonu/phosph_ase_sf"/>
</dbReference>
<dbReference type="Proteomes" id="UP000501830">
    <property type="component" value="Chromosome"/>
</dbReference>
<proteinExistence type="predicted"/>
<dbReference type="AlphaFoldDB" id="A0A6G7WJ43"/>
<dbReference type="GO" id="GO:0004527">
    <property type="term" value="F:exonuclease activity"/>
    <property type="evidence" value="ECO:0007669"/>
    <property type="project" value="UniProtKB-KW"/>
</dbReference>
<dbReference type="EMBL" id="CP049889">
    <property type="protein sequence ID" value="QIK52266.1"/>
    <property type="molecule type" value="Genomic_DNA"/>
</dbReference>
<evidence type="ECO:0000313" key="3">
    <source>
        <dbReference type="Proteomes" id="UP000501830"/>
    </source>
</evidence>
<keyword evidence="2" id="KW-0269">Exonuclease</keyword>
<evidence type="ECO:0000313" key="2">
    <source>
        <dbReference type="EMBL" id="QIK52266.1"/>
    </source>
</evidence>
<accession>A0A6G7WJ43</accession>
<evidence type="ECO:0000259" key="1">
    <source>
        <dbReference type="Pfam" id="PF03372"/>
    </source>
</evidence>
<gene>
    <name evidence="2" type="ORF">G7058_09560</name>
</gene>
<organism evidence="2 3">
    <name type="scientific">Jeotgalibaca porci</name>
    <dbReference type="NCBI Taxonomy" id="1868793"/>
    <lineage>
        <taxon>Bacteria</taxon>
        <taxon>Bacillati</taxon>
        <taxon>Bacillota</taxon>
        <taxon>Bacilli</taxon>
        <taxon>Lactobacillales</taxon>
        <taxon>Carnobacteriaceae</taxon>
        <taxon>Jeotgalibaca</taxon>
    </lineage>
</organism>
<feature type="domain" description="Endonuclease/exonuclease/phosphatase" evidence="1">
    <location>
        <begin position="20"/>
        <end position="265"/>
    </location>
</feature>